<reference evidence="4" key="1">
    <citation type="journal article" date="2023" name="Comput. Struct. Biotechnol. J.">
        <title>Discovery of a novel marine Bacteroidetes with a rich repertoire of carbohydrate-active enzymes.</title>
        <authorList>
            <person name="Chen B."/>
            <person name="Liu G."/>
            <person name="Chen Q."/>
            <person name="Wang H."/>
            <person name="Liu L."/>
            <person name="Tang K."/>
        </authorList>
    </citation>
    <scope>NUCLEOTIDE SEQUENCE</scope>
    <source>
        <strain evidence="4">TK19036</strain>
    </source>
</reference>
<feature type="signal peptide" evidence="3">
    <location>
        <begin position="1"/>
        <end position="23"/>
    </location>
</feature>
<proteinExistence type="predicted"/>
<accession>A0AA49GNB3</accession>
<keyword evidence="2" id="KW-0812">Transmembrane</keyword>
<evidence type="ECO:0000256" key="2">
    <source>
        <dbReference type="SAM" id="Phobius"/>
    </source>
</evidence>
<evidence type="ECO:0008006" key="5">
    <source>
        <dbReference type="Google" id="ProtNLM"/>
    </source>
</evidence>
<evidence type="ECO:0000256" key="3">
    <source>
        <dbReference type="SAM" id="SignalP"/>
    </source>
</evidence>
<sequence>MKTINLRNVLFGTFFLWTSFAIAQEAEETATAPQKLPQQFQEMVQESNSVKSSSGNEYKVVSLSRLNRFWENARDSLSNVRQDLRQTLDQVATQDAELKSLNSSIREKDAIVAASEHDSTHISVLGMDIPKEGFLNFFWITVLILALLLGGAIYQYRNSQLVTSRTRQDYRKLQHELEEFRKTSLEKERRLRRELQTERNLVEELKVVASQKR</sequence>
<gene>
    <name evidence="4" type="ORF">K4G66_29875</name>
</gene>
<evidence type="ECO:0000313" key="4">
    <source>
        <dbReference type="EMBL" id="WKN36573.1"/>
    </source>
</evidence>
<keyword evidence="2" id="KW-0472">Membrane</keyword>
<dbReference type="AlphaFoldDB" id="A0AA49GNB3"/>
<dbReference type="EMBL" id="CP120682">
    <property type="protein sequence ID" value="WKN36573.1"/>
    <property type="molecule type" value="Genomic_DNA"/>
</dbReference>
<keyword evidence="3" id="KW-0732">Signal</keyword>
<evidence type="ECO:0000256" key="1">
    <source>
        <dbReference type="SAM" id="Coils"/>
    </source>
</evidence>
<keyword evidence="2" id="KW-1133">Transmembrane helix</keyword>
<keyword evidence="1" id="KW-0175">Coiled coil</keyword>
<name>A0AA49GNB3_9BACT</name>
<reference evidence="4" key="2">
    <citation type="journal article" date="2024" name="Antonie Van Leeuwenhoek">
        <title>Roseihalotalea indica gen. nov., sp. nov., a halophilic Bacteroidetes from mesopelagic Southwest Indian Ocean with higher carbohydrate metabolic potential.</title>
        <authorList>
            <person name="Chen B."/>
            <person name="Zhang M."/>
            <person name="Lin D."/>
            <person name="Ye J."/>
            <person name="Tang K."/>
        </authorList>
    </citation>
    <scope>NUCLEOTIDE SEQUENCE</scope>
    <source>
        <strain evidence="4">TK19036</strain>
    </source>
</reference>
<organism evidence="4">
    <name type="scientific">Roseihalotalea indica</name>
    <dbReference type="NCBI Taxonomy" id="2867963"/>
    <lineage>
        <taxon>Bacteria</taxon>
        <taxon>Pseudomonadati</taxon>
        <taxon>Bacteroidota</taxon>
        <taxon>Cytophagia</taxon>
        <taxon>Cytophagales</taxon>
        <taxon>Catalimonadaceae</taxon>
        <taxon>Roseihalotalea</taxon>
    </lineage>
</organism>
<feature type="transmembrane region" description="Helical" evidence="2">
    <location>
        <begin position="137"/>
        <end position="156"/>
    </location>
</feature>
<feature type="coiled-coil region" evidence="1">
    <location>
        <begin position="163"/>
        <end position="208"/>
    </location>
</feature>
<protein>
    <recommendedName>
        <fullName evidence="5">tRNA (Guanine-N1)-methyltransferase</fullName>
    </recommendedName>
</protein>
<feature type="chain" id="PRO_5041310039" description="tRNA (Guanine-N1)-methyltransferase" evidence="3">
    <location>
        <begin position="24"/>
        <end position="213"/>
    </location>
</feature>